<dbReference type="AlphaFoldDB" id="A0A1E2VDH6"/>
<comment type="caution">
    <text evidence="3">The sequence shown here is derived from an EMBL/GenBank/DDBJ whole genome shotgun (WGS) entry which is preliminary data.</text>
</comment>
<feature type="transmembrane region" description="Helical" evidence="1">
    <location>
        <begin position="89"/>
        <end position="111"/>
    </location>
</feature>
<dbReference type="PANTHER" id="PTHR38034:SF1">
    <property type="entry name" value="INNER MEMBRANE PROTEIN YPJD"/>
    <property type="match status" value="1"/>
</dbReference>
<feature type="transmembrane region" description="Helical" evidence="1">
    <location>
        <begin position="175"/>
        <end position="198"/>
    </location>
</feature>
<gene>
    <name evidence="3" type="ORF">BFW38_00110</name>
</gene>
<dbReference type="GO" id="GO:0005886">
    <property type="term" value="C:plasma membrane"/>
    <property type="evidence" value="ECO:0007669"/>
    <property type="project" value="TreeGrafter"/>
</dbReference>
<feature type="transmembrane region" description="Helical" evidence="1">
    <location>
        <begin position="123"/>
        <end position="148"/>
    </location>
</feature>
<feature type="transmembrane region" description="Helical" evidence="1">
    <location>
        <begin position="35"/>
        <end position="53"/>
    </location>
</feature>
<dbReference type="PANTHER" id="PTHR38034">
    <property type="entry name" value="INNER MEMBRANE PROTEIN YPJD"/>
    <property type="match status" value="1"/>
</dbReference>
<evidence type="ECO:0000313" key="3">
    <source>
        <dbReference type="EMBL" id="ODC05070.1"/>
    </source>
</evidence>
<accession>A0A1E2VDH6</accession>
<dbReference type="EMBL" id="MDTQ01000001">
    <property type="protein sequence ID" value="ODC05070.1"/>
    <property type="molecule type" value="Genomic_DNA"/>
</dbReference>
<dbReference type="GO" id="GO:0020037">
    <property type="term" value="F:heme binding"/>
    <property type="evidence" value="ECO:0007669"/>
    <property type="project" value="InterPro"/>
</dbReference>
<dbReference type="STRING" id="197479.BFW38_00110"/>
<dbReference type="Proteomes" id="UP000094291">
    <property type="component" value="Unassembled WGS sequence"/>
</dbReference>
<proteinExistence type="predicted"/>
<dbReference type="InterPro" id="IPR002541">
    <property type="entry name" value="Cyt_c_assembly"/>
</dbReference>
<sequence length="266" mass="29669">MAILPMTFLACAFYMAGGSYTWLVLFRRLPPRPRLVQTLGLMAILIHGVVLYAELHGHLGLNLGFFQAASLINWLICTFLLLASLRMPLLNLSAGLFPLATLAILTALLSSRHYVVPDIPKGLMVHILTSLVAYSLFTVAMVQSLLLWCQQSQLKRRRTAGLIQVLPPLQTMERLLFDLLLAGMLFLTVSLITGFIFVDNIFAQHLAHKTVLSILSWITFGILLVGHYRFGWRGLTAVRWTLGGSIMLILAYFGTKFVLQMVLGEV</sequence>
<dbReference type="InterPro" id="IPR052372">
    <property type="entry name" value="YpjD/HemX"/>
</dbReference>
<dbReference type="Pfam" id="PF01578">
    <property type="entry name" value="Cytochrom_C_asm"/>
    <property type="match status" value="1"/>
</dbReference>
<feature type="transmembrane region" description="Helical" evidence="1">
    <location>
        <begin position="6"/>
        <end position="26"/>
    </location>
</feature>
<dbReference type="OrthoDB" id="9780793at2"/>
<feature type="transmembrane region" description="Helical" evidence="1">
    <location>
        <begin position="210"/>
        <end position="228"/>
    </location>
</feature>
<evidence type="ECO:0000313" key="4">
    <source>
        <dbReference type="Proteomes" id="UP000094291"/>
    </source>
</evidence>
<keyword evidence="1" id="KW-0812">Transmembrane</keyword>
<keyword evidence="4" id="KW-1185">Reference proteome</keyword>
<evidence type="ECO:0000256" key="1">
    <source>
        <dbReference type="SAM" id="Phobius"/>
    </source>
</evidence>
<protein>
    <recommendedName>
        <fullName evidence="2">Cytochrome c assembly protein domain-containing protein</fullName>
    </recommendedName>
</protein>
<organism evidence="3 4">
    <name type="scientific">Terasakiispira papahanaumokuakeensis</name>
    <dbReference type="NCBI Taxonomy" id="197479"/>
    <lineage>
        <taxon>Bacteria</taxon>
        <taxon>Pseudomonadati</taxon>
        <taxon>Pseudomonadota</taxon>
        <taxon>Gammaproteobacteria</taxon>
        <taxon>Oceanospirillales</taxon>
        <taxon>Terasakiispira</taxon>
    </lineage>
</organism>
<keyword evidence="1" id="KW-1133">Transmembrane helix</keyword>
<feature type="transmembrane region" description="Helical" evidence="1">
    <location>
        <begin position="59"/>
        <end position="82"/>
    </location>
</feature>
<reference evidence="3 4" key="1">
    <citation type="submission" date="2016-08" db="EMBL/GenBank/DDBJ databases">
        <authorList>
            <person name="Seilhamer J.J."/>
        </authorList>
    </citation>
    <scope>NUCLEOTIDE SEQUENCE [LARGE SCALE GENOMIC DNA]</scope>
    <source>
        <strain evidence="3 4">PH27A</strain>
    </source>
</reference>
<evidence type="ECO:0000259" key="2">
    <source>
        <dbReference type="Pfam" id="PF01578"/>
    </source>
</evidence>
<dbReference type="GO" id="GO:0017004">
    <property type="term" value="P:cytochrome complex assembly"/>
    <property type="evidence" value="ECO:0007669"/>
    <property type="project" value="InterPro"/>
</dbReference>
<feature type="domain" description="Cytochrome c assembly protein" evidence="2">
    <location>
        <begin position="38"/>
        <end position="262"/>
    </location>
</feature>
<name>A0A1E2VDH6_9GAMM</name>
<feature type="transmembrane region" description="Helical" evidence="1">
    <location>
        <begin position="240"/>
        <end position="263"/>
    </location>
</feature>
<keyword evidence="1" id="KW-0472">Membrane</keyword>